<organism evidence="1 2">
    <name type="scientific">Neoroseomonas soli</name>
    <dbReference type="NCBI Taxonomy" id="1081025"/>
    <lineage>
        <taxon>Bacteria</taxon>
        <taxon>Pseudomonadati</taxon>
        <taxon>Pseudomonadota</taxon>
        <taxon>Alphaproteobacteria</taxon>
        <taxon>Acetobacterales</taxon>
        <taxon>Acetobacteraceae</taxon>
        <taxon>Neoroseomonas</taxon>
    </lineage>
</organism>
<name>A0A9X9X2V1_9PROT</name>
<keyword evidence="2" id="KW-1185">Reference proteome</keyword>
<gene>
    <name evidence="1" type="ORF">GXW76_21330</name>
</gene>
<dbReference type="InterPro" id="IPR027417">
    <property type="entry name" value="P-loop_NTPase"/>
</dbReference>
<evidence type="ECO:0000313" key="1">
    <source>
        <dbReference type="EMBL" id="MBR0673730.1"/>
    </source>
</evidence>
<comment type="caution">
    <text evidence="1">The sequence shown here is derived from an EMBL/GenBank/DDBJ whole genome shotgun (WGS) entry which is preliminary data.</text>
</comment>
<reference evidence="1" key="1">
    <citation type="submission" date="2020-01" db="EMBL/GenBank/DDBJ databases">
        <authorList>
            <person name="Rat A."/>
        </authorList>
    </citation>
    <scope>NUCLEOTIDE SEQUENCE</scope>
    <source>
        <strain evidence="1">LMG 31231</strain>
    </source>
</reference>
<dbReference type="EMBL" id="JAAEDM010000086">
    <property type="protein sequence ID" value="MBR0673730.1"/>
    <property type="molecule type" value="Genomic_DNA"/>
</dbReference>
<accession>A0A9X9X2V1</accession>
<dbReference type="RefSeq" id="WP_211864132.1">
    <property type="nucleotide sequence ID" value="NZ_JAAEDM010000086.1"/>
</dbReference>
<evidence type="ECO:0008006" key="3">
    <source>
        <dbReference type="Google" id="ProtNLM"/>
    </source>
</evidence>
<dbReference type="Proteomes" id="UP001138751">
    <property type="component" value="Unassembled WGS sequence"/>
</dbReference>
<dbReference type="AlphaFoldDB" id="A0A9X9X2V1"/>
<proteinExistence type="predicted"/>
<evidence type="ECO:0000313" key="2">
    <source>
        <dbReference type="Proteomes" id="UP001138751"/>
    </source>
</evidence>
<dbReference type="SUPFAM" id="SSF52540">
    <property type="entry name" value="P-loop containing nucleoside triphosphate hydrolases"/>
    <property type="match status" value="1"/>
</dbReference>
<protein>
    <recommendedName>
        <fullName evidence="3">Sulphotransferase Stf0 domain-containing protein</fullName>
    </recommendedName>
</protein>
<reference evidence="1" key="2">
    <citation type="journal article" date="2021" name="Syst. Appl. Microbiol.">
        <title>Roseomonas hellenica sp. nov., isolated from roots of wild-growing Alkanna tinctoria.</title>
        <authorList>
            <person name="Rat A."/>
            <person name="Naranjo H.D."/>
            <person name="Lebbe L."/>
            <person name="Cnockaert M."/>
            <person name="Krigas N."/>
            <person name="Grigoriadou K."/>
            <person name="Maloupa E."/>
            <person name="Willems A."/>
        </authorList>
    </citation>
    <scope>NUCLEOTIDE SEQUENCE</scope>
    <source>
        <strain evidence="1">LMG 31231</strain>
    </source>
</reference>
<sequence>MHRPLLVTIANQRSGTKFLGAALNAGTRLRSFGEPFKPPPPATPFPAFAAAWIAGHPGFAFRGTEIEAMLDAFLDSLAARAAEAGRIAHLDVMYNTLGGLSGIWTWPVRGEGESVICRVLRARGAAVLHLVRESVADCVASRLIANHRGYHRREPLSEAERALRLTIDLRAAEREMRAILTARDFVRRAFRGHGAYLELTYPDFVAGASLAPGVPLQLADLIGIPGPEGVAGPCRLVPSAPDKAEAILNWSELQALEARIRAGGRHPTPTTADATGRPIS</sequence>
<dbReference type="Gene3D" id="3.40.50.300">
    <property type="entry name" value="P-loop containing nucleotide triphosphate hydrolases"/>
    <property type="match status" value="1"/>
</dbReference>